<keyword evidence="10" id="KW-0964">Secreted</keyword>
<protein>
    <recommendedName>
        <fullName evidence="6">Interleukin-33</fullName>
    </recommendedName>
</protein>
<evidence type="ECO:0000256" key="4">
    <source>
        <dbReference type="ARBA" id="ARBA00004613"/>
    </source>
</evidence>
<keyword evidence="9" id="KW-0202">Cytokine</keyword>
<keyword evidence="11" id="KW-0804">Transcription</keyword>
<evidence type="ECO:0000256" key="11">
    <source>
        <dbReference type="ARBA" id="ARBA00023163"/>
    </source>
</evidence>
<organism evidence="17 18">
    <name type="scientific">Phyllostomus discolor</name>
    <name type="common">pale spear-nosed bat</name>
    <dbReference type="NCBI Taxonomy" id="89673"/>
    <lineage>
        <taxon>Eukaryota</taxon>
        <taxon>Metazoa</taxon>
        <taxon>Chordata</taxon>
        <taxon>Craniata</taxon>
        <taxon>Vertebrata</taxon>
        <taxon>Euteleostomi</taxon>
        <taxon>Mammalia</taxon>
        <taxon>Eutheria</taxon>
        <taxon>Laurasiatheria</taxon>
        <taxon>Chiroptera</taxon>
        <taxon>Yangochiroptera</taxon>
        <taxon>Phyllostomidae</taxon>
        <taxon>Phyllostominae</taxon>
        <taxon>Phyllostomus</taxon>
    </lineage>
</organism>
<dbReference type="GO" id="GO:0001819">
    <property type="term" value="P:positive regulation of cytokine production"/>
    <property type="evidence" value="ECO:0007669"/>
    <property type="project" value="TreeGrafter"/>
</dbReference>
<keyword evidence="17" id="KW-1185">Reference proteome</keyword>
<dbReference type="CTD" id="90865"/>
<keyword evidence="7" id="KW-0158">Chromosome</keyword>
<evidence type="ECO:0000256" key="15">
    <source>
        <dbReference type="ARBA" id="ARBA00046367"/>
    </source>
</evidence>
<comment type="subunit">
    <text evidence="15">Forms a 1:1:1 heterotrimeric complex with its primary high-affinity receptor IL1RL1 and the coreceptor IL1RAP. Interacts with cargo receptor TMED10; the interaction mediates the translocation from the cytoplasm into the ERGIC (endoplasmic reticulum-Golgi intermediate compartment) and thereby secretion.</text>
</comment>
<dbReference type="GO" id="GO:0005615">
    <property type="term" value="C:extracellular space"/>
    <property type="evidence" value="ECO:0007669"/>
    <property type="project" value="UniProtKB-KW"/>
</dbReference>
<evidence type="ECO:0000256" key="13">
    <source>
        <dbReference type="ARBA" id="ARBA00023329"/>
    </source>
</evidence>
<evidence type="ECO:0000256" key="6">
    <source>
        <dbReference type="ARBA" id="ARBA00016804"/>
    </source>
</evidence>
<name>A0A7E6DAM2_9CHIR</name>
<evidence type="ECO:0000313" key="18">
    <source>
        <dbReference type="RefSeq" id="XP_035876011.1"/>
    </source>
</evidence>
<evidence type="ECO:0000256" key="8">
    <source>
        <dbReference type="ARBA" id="ARBA00022490"/>
    </source>
</evidence>
<dbReference type="OrthoDB" id="9836513at2759"/>
<evidence type="ECO:0000259" key="16">
    <source>
        <dbReference type="Pfam" id="PF15095"/>
    </source>
</evidence>
<evidence type="ECO:0000256" key="14">
    <source>
        <dbReference type="ARBA" id="ARBA00045203"/>
    </source>
</evidence>
<evidence type="ECO:0000256" key="5">
    <source>
        <dbReference type="ARBA" id="ARBA00007933"/>
    </source>
</evidence>
<keyword evidence="13" id="KW-0968">Cytoplasmic vesicle</keyword>
<dbReference type="PANTHER" id="PTHR21114">
    <property type="entry name" value="DVS27 PROTEIN"/>
    <property type="match status" value="1"/>
</dbReference>
<comment type="similarity">
    <text evidence="5">Belongs to the IL-1 family. Highly divergent.</text>
</comment>
<dbReference type="GO" id="GO:0030133">
    <property type="term" value="C:transport vesicle"/>
    <property type="evidence" value="ECO:0007669"/>
    <property type="project" value="UniProtKB-SubCell"/>
</dbReference>
<dbReference type="KEGG" id="pdic:114504516"/>
<keyword evidence="12" id="KW-0539">Nucleus</keyword>
<evidence type="ECO:0000256" key="1">
    <source>
        <dbReference type="ARBA" id="ARBA00004123"/>
    </source>
</evidence>
<dbReference type="Proteomes" id="UP000504628">
    <property type="component" value="Chromosome 3"/>
</dbReference>
<evidence type="ECO:0000313" key="17">
    <source>
        <dbReference type="Proteomes" id="UP000504628"/>
    </source>
</evidence>
<dbReference type="GeneID" id="114504516"/>
<dbReference type="GO" id="GO:0050729">
    <property type="term" value="P:positive regulation of inflammatory response"/>
    <property type="evidence" value="ECO:0007669"/>
    <property type="project" value="TreeGrafter"/>
</dbReference>
<feature type="domain" description="Interleukin 33 C-terminal" evidence="16">
    <location>
        <begin position="105"/>
        <end position="145"/>
    </location>
</feature>
<dbReference type="GO" id="GO:0005125">
    <property type="term" value="F:cytokine activity"/>
    <property type="evidence" value="ECO:0007669"/>
    <property type="project" value="UniProtKB-KW"/>
</dbReference>
<dbReference type="RefSeq" id="XP_035876011.1">
    <property type="nucleotide sequence ID" value="XM_036020118.1"/>
</dbReference>
<evidence type="ECO:0000256" key="3">
    <source>
        <dbReference type="ARBA" id="ARBA00004398"/>
    </source>
</evidence>
<evidence type="ECO:0000256" key="10">
    <source>
        <dbReference type="ARBA" id="ARBA00022525"/>
    </source>
</evidence>
<dbReference type="PANTHER" id="PTHR21114:SF0">
    <property type="entry name" value="INTERLEUKIN-33"/>
    <property type="match status" value="1"/>
</dbReference>
<comment type="function">
    <text evidence="14">In quiescent endothelia the uncleaved form is constitutively and abundantly expressed, and acts as a chromatin-associated nuclear factor with transcriptional repressor properties, it may sequester nuclear NF-kappaB/RELA, lowering expression of its targets. This form is rapidely lost upon angiogenic or pro-inflammatory activation.</text>
</comment>
<evidence type="ECO:0000256" key="9">
    <source>
        <dbReference type="ARBA" id="ARBA00022514"/>
    </source>
</evidence>
<gene>
    <name evidence="18" type="primary">IL33</name>
</gene>
<dbReference type="InParanoid" id="A0A7E6DAM2"/>
<dbReference type="Gene3D" id="2.80.10.50">
    <property type="match status" value="2"/>
</dbReference>
<proteinExistence type="inferred from homology"/>
<dbReference type="InterPro" id="IPR026145">
    <property type="entry name" value="IL-33"/>
</dbReference>
<accession>A0A7E6DAM2</accession>
<evidence type="ECO:0000256" key="12">
    <source>
        <dbReference type="ARBA" id="ARBA00023242"/>
    </source>
</evidence>
<dbReference type="Pfam" id="PF15095">
    <property type="entry name" value="IL33_bt"/>
    <property type="match status" value="2"/>
</dbReference>
<dbReference type="GO" id="GO:0005634">
    <property type="term" value="C:nucleus"/>
    <property type="evidence" value="ECO:0007669"/>
    <property type="project" value="UniProtKB-SubCell"/>
</dbReference>
<evidence type="ECO:0000256" key="2">
    <source>
        <dbReference type="ARBA" id="ARBA00004286"/>
    </source>
</evidence>
<sequence>MKHSTTRISPAKVNNLAGKALVKSPSLRKSQQKVEEVCQMYFMKLRSGHIIENRACYFRERTIKRHPPKTRRKYNKQHLVITPYQQPPEGPSKNFAFDVQPANRSASENSFSLSTYNDQFVTFAFADGSYEIYVEDLGKKTRKRQGVIPLLWLTLTYKSKRAGMAVLLNKLSRDPAPSVFVALPTSACFKITHQHDNVQLAGQRNMGDDVDGERLMVSLSPSKDKDFLLHANNQEHSVELQKCENPLPDQTFFFLHQEPGPSSCVSFECKSNPGVFIGVKDNHLALIQLKDQTEHSRRENIKFKLS</sequence>
<evidence type="ECO:0000256" key="7">
    <source>
        <dbReference type="ARBA" id="ARBA00022454"/>
    </source>
</evidence>
<dbReference type="FunCoup" id="A0A7E6DAM2">
    <property type="interactions" value="62"/>
</dbReference>
<dbReference type="InterPro" id="IPR053902">
    <property type="entry name" value="IL33_C"/>
</dbReference>
<dbReference type="AlphaFoldDB" id="A0A7E6DAM2"/>
<reference evidence="18" key="1">
    <citation type="submission" date="2025-08" db="UniProtKB">
        <authorList>
            <consortium name="RefSeq"/>
        </authorList>
    </citation>
    <scope>IDENTIFICATION</scope>
    <source>
        <tissue evidence="18">Muscle</tissue>
    </source>
</reference>
<comment type="subcellular location">
    <subcellularLocation>
        <location evidence="2">Chromosome</location>
    </subcellularLocation>
    <subcellularLocation>
        <location evidence="3">Cytoplasmic vesicle</location>
        <location evidence="3">Secretory vesicle</location>
    </subcellularLocation>
    <subcellularLocation>
        <location evidence="1">Nucleus</location>
    </subcellularLocation>
    <subcellularLocation>
        <location evidence="4">Secreted</location>
    </subcellularLocation>
</comment>
<feature type="domain" description="Interleukin 33 C-terminal" evidence="16">
    <location>
        <begin position="203"/>
        <end position="306"/>
    </location>
</feature>
<dbReference type="GO" id="GO:0005694">
    <property type="term" value="C:chromosome"/>
    <property type="evidence" value="ECO:0007669"/>
    <property type="project" value="UniProtKB-SubCell"/>
</dbReference>
<keyword evidence="8" id="KW-0963">Cytoplasm</keyword>